<keyword evidence="2" id="KW-0233">DNA recombination</keyword>
<name>A0ABU1HZQ9_9MICO</name>
<keyword evidence="1" id="KW-0238">DNA-binding</keyword>
<evidence type="ECO:0000256" key="2">
    <source>
        <dbReference type="ARBA" id="ARBA00023172"/>
    </source>
</evidence>
<dbReference type="InterPro" id="IPR036162">
    <property type="entry name" value="Resolvase-like_N_sf"/>
</dbReference>
<dbReference type="InterPro" id="IPR006119">
    <property type="entry name" value="Resolv_N"/>
</dbReference>
<dbReference type="PROSITE" id="PS51736">
    <property type="entry name" value="RECOMBINASES_3"/>
    <property type="match status" value="1"/>
</dbReference>
<dbReference type="Gene3D" id="3.40.50.1390">
    <property type="entry name" value="Resolvase, N-terminal catalytic domain"/>
    <property type="match status" value="1"/>
</dbReference>
<feature type="domain" description="Resolvase/invertase-type recombinase catalytic" evidence="3">
    <location>
        <begin position="114"/>
        <end position="259"/>
    </location>
</feature>
<evidence type="ECO:0000313" key="4">
    <source>
        <dbReference type="EMBL" id="MDR6166189.1"/>
    </source>
</evidence>
<dbReference type="CDD" id="cd00338">
    <property type="entry name" value="Ser_Recombinase"/>
    <property type="match status" value="1"/>
</dbReference>
<dbReference type="Pfam" id="PF00239">
    <property type="entry name" value="Resolvase"/>
    <property type="match status" value="1"/>
</dbReference>
<dbReference type="SUPFAM" id="SSF53041">
    <property type="entry name" value="Resolvase-like"/>
    <property type="match status" value="1"/>
</dbReference>
<accession>A0ABU1HZQ9</accession>
<dbReference type="Proteomes" id="UP001260188">
    <property type="component" value="Unassembled WGS sequence"/>
</dbReference>
<comment type="caution">
    <text evidence="4">The sequence shown here is derived from an EMBL/GenBank/DDBJ whole genome shotgun (WGS) entry which is preliminary data.</text>
</comment>
<sequence length="325" mass="35486">MSNMEDPTAYELVVLNDGDEHAPELSQAWAVIRKRFARDTLTTDELVEATGLQRRAVKGLLYFGKKHRKVWGRMVRRPVEVSPAAFVMSMVRGRTAYRQGPPAAMSSEAAAWAVLAAALEQASSGLGLDAQRDTIQRYTDAHGWDVLWHEDASLSAKSLARPQLQGALDRLDTSPTRSDVDGIVVAKVDRLSRSVADFARVLELARSHGWALVAIDLGVDTSTPTGELVANVMMSVAQWERRVIGERTSAAMQAAKRQGRHMRRVSVLPEATGDRPLALRRTHTLADTAAALNTEGHTTATGLPWTINGVAKVQRRLANRLSVAA</sequence>
<dbReference type="PANTHER" id="PTHR30461:SF2">
    <property type="entry name" value="SERINE RECOMBINASE PINE-RELATED"/>
    <property type="match status" value="1"/>
</dbReference>
<proteinExistence type="predicted"/>
<dbReference type="SMART" id="SM00857">
    <property type="entry name" value="Resolvase"/>
    <property type="match status" value="1"/>
</dbReference>
<dbReference type="PANTHER" id="PTHR30461">
    <property type="entry name" value="DNA-INVERTASE FROM LAMBDOID PROPHAGE"/>
    <property type="match status" value="1"/>
</dbReference>
<evidence type="ECO:0000313" key="5">
    <source>
        <dbReference type="Proteomes" id="UP001260188"/>
    </source>
</evidence>
<organism evidence="4 5">
    <name type="scientific">Microbacterium paludicola</name>
    <dbReference type="NCBI Taxonomy" id="300019"/>
    <lineage>
        <taxon>Bacteria</taxon>
        <taxon>Bacillati</taxon>
        <taxon>Actinomycetota</taxon>
        <taxon>Actinomycetes</taxon>
        <taxon>Micrococcales</taxon>
        <taxon>Microbacteriaceae</taxon>
        <taxon>Microbacterium</taxon>
    </lineage>
</organism>
<protein>
    <submittedName>
        <fullName evidence="4">DNA invertase Pin-like site-specific DNA recombinase</fullName>
    </submittedName>
</protein>
<evidence type="ECO:0000259" key="3">
    <source>
        <dbReference type="PROSITE" id="PS51736"/>
    </source>
</evidence>
<keyword evidence="5" id="KW-1185">Reference proteome</keyword>
<reference evidence="4 5" key="1">
    <citation type="submission" date="2023-08" db="EMBL/GenBank/DDBJ databases">
        <title>Functional and genomic diversity of the sorghum phyllosphere microbiome.</title>
        <authorList>
            <person name="Shade A."/>
        </authorList>
    </citation>
    <scope>NUCLEOTIDE SEQUENCE [LARGE SCALE GENOMIC DNA]</scope>
    <source>
        <strain evidence="4 5">SORGH_AS_0919</strain>
    </source>
</reference>
<dbReference type="InterPro" id="IPR050639">
    <property type="entry name" value="SSR_resolvase"/>
</dbReference>
<evidence type="ECO:0000256" key="1">
    <source>
        <dbReference type="ARBA" id="ARBA00023125"/>
    </source>
</evidence>
<dbReference type="EMBL" id="JAVIZA010000001">
    <property type="protein sequence ID" value="MDR6166189.1"/>
    <property type="molecule type" value="Genomic_DNA"/>
</dbReference>
<gene>
    <name evidence="4" type="ORF">QE367_000393</name>
</gene>